<dbReference type="GO" id="GO:0003729">
    <property type="term" value="F:mRNA binding"/>
    <property type="evidence" value="ECO:0007669"/>
    <property type="project" value="UniProtKB-ARBA"/>
</dbReference>
<evidence type="ECO:0000313" key="3">
    <source>
        <dbReference type="Proteomes" id="UP000790787"/>
    </source>
</evidence>
<dbReference type="Gene3D" id="1.25.40.10">
    <property type="entry name" value="Tetratricopeptide repeat domain"/>
    <property type="match status" value="5"/>
</dbReference>
<gene>
    <name evidence="4" type="primary">LOC107798734</name>
</gene>
<reference evidence="4" key="2">
    <citation type="submission" date="2025-08" db="UniProtKB">
        <authorList>
            <consortium name="RefSeq"/>
        </authorList>
    </citation>
    <scope>IDENTIFICATION</scope>
</reference>
<dbReference type="Pfam" id="PF13041">
    <property type="entry name" value="PPR_2"/>
    <property type="match status" value="1"/>
</dbReference>
<keyword evidence="3" id="KW-1185">Reference proteome</keyword>
<dbReference type="InterPro" id="IPR046848">
    <property type="entry name" value="E_motif"/>
</dbReference>
<protein>
    <submittedName>
        <fullName evidence="4">Pentatricopeptide repeat-containing protein At1g11290, chloroplastic-like</fullName>
    </submittedName>
</protein>
<dbReference type="RefSeq" id="XP_016477251.1">
    <property type="nucleotide sequence ID" value="XM_016621765.1"/>
</dbReference>
<reference evidence="3" key="1">
    <citation type="journal article" date="2014" name="Nat. Commun.">
        <title>The tobacco genome sequence and its comparison with those of tomato and potato.</title>
        <authorList>
            <person name="Sierro N."/>
            <person name="Battey J.N."/>
            <person name="Ouadi S."/>
            <person name="Bakaher N."/>
            <person name="Bovet L."/>
            <person name="Willig A."/>
            <person name="Goepfert S."/>
            <person name="Peitsch M.C."/>
            <person name="Ivanov N.V."/>
        </authorList>
    </citation>
    <scope>NUCLEOTIDE SEQUENCE [LARGE SCALE GENOMIC DNA]</scope>
</reference>
<dbReference type="FunFam" id="1.25.40.10:FF:000090">
    <property type="entry name" value="Pentatricopeptide repeat-containing protein, chloroplastic"/>
    <property type="match status" value="1"/>
</dbReference>
<proteinExistence type="inferred from homology"/>
<dbReference type="STRING" id="4097.A0A1S4AKT1"/>
<dbReference type="OMA" id="AIFSECP"/>
<dbReference type="Pfam" id="PF01535">
    <property type="entry name" value="PPR"/>
    <property type="match status" value="6"/>
</dbReference>
<dbReference type="OrthoDB" id="742671at2759"/>
<dbReference type="PROSITE" id="PS51375">
    <property type="entry name" value="PPR"/>
    <property type="match status" value="6"/>
</dbReference>
<dbReference type="GO" id="GO:0009451">
    <property type="term" value="P:RNA modification"/>
    <property type="evidence" value="ECO:0007669"/>
    <property type="project" value="InterPro"/>
</dbReference>
<dbReference type="FunFam" id="1.25.40.10:FF:000196">
    <property type="entry name" value="Pentatricopeptide repeat-containing protein At4g14850"/>
    <property type="match status" value="1"/>
</dbReference>
<dbReference type="SUPFAM" id="SSF48452">
    <property type="entry name" value="TPR-like"/>
    <property type="match status" value="1"/>
</dbReference>
<dbReference type="PaxDb" id="4097-A0A1S4AKT1"/>
<dbReference type="SMR" id="A0A1S4AKT1"/>
<dbReference type="Pfam" id="PF20431">
    <property type="entry name" value="E_motif"/>
    <property type="match status" value="1"/>
</dbReference>
<dbReference type="Proteomes" id="UP000790787">
    <property type="component" value="Chromosome 7"/>
</dbReference>
<dbReference type="NCBIfam" id="TIGR00756">
    <property type="entry name" value="PPR"/>
    <property type="match status" value="5"/>
</dbReference>
<evidence type="ECO:0000256" key="1">
    <source>
        <dbReference type="ARBA" id="ARBA00022737"/>
    </source>
</evidence>
<dbReference type="PANTHER" id="PTHR47926:SF414">
    <property type="entry name" value="PENTATRICOPEPTIDE REPEAT-CONTAINING PROTEIN DOT4, CHLOROPLASTIC-LIKE"/>
    <property type="match status" value="1"/>
</dbReference>
<accession>A0A1S4AKT1</accession>
<keyword evidence="1" id="KW-0677">Repeat</keyword>
<name>A0A1S4AKT1_TOBAC</name>
<dbReference type="InterPro" id="IPR046960">
    <property type="entry name" value="PPR_At4g14850-like_plant"/>
</dbReference>
<evidence type="ECO:0000313" key="4">
    <source>
        <dbReference type="RefSeq" id="XP_016477251.1"/>
    </source>
</evidence>
<dbReference type="PANTHER" id="PTHR47926">
    <property type="entry name" value="PENTATRICOPEPTIDE REPEAT-CONTAINING PROTEIN"/>
    <property type="match status" value="1"/>
</dbReference>
<dbReference type="InterPro" id="IPR011990">
    <property type="entry name" value="TPR-like_helical_dom_sf"/>
</dbReference>
<sequence>MKLVVKNAYKLFTKFPKRNYSSRISLNMRESSFFLHPLKFAGKQNVRSWTSKISSLVRENQSIEAIYLFKTMLRNEHKPNYVTVLSIIRAVEKWEPMVKGIHGFTIKMGFELELPVVTALVGVNSIWDMDTAWKLFDHTRGKDVILWSAMVSACVKSGEYVEAVELFRKMLSFGVEPNYVSIVGIVPACANLGALKVGKEIHAYSIKSLFISHVNIQNSLVDMYAKCGSLKPSLTVFHGIEKKDLVSWRTMIHGCVENDSFSESLSLFSEMRYCCYEPDESVIREVIGALSQLDEIKIGQCFHSLVLKQGYSRSVSVVTALLHMYGGFGDIESARSLFDHLKPKDLIAWSTMIAAYAQSELPSNAFDIYQQMRSANEKPNEIIYVSLLRACSSMAAEEIGEGIHAQVVKIGNTSNAFLISSLIDMYCKFGRISQGEAIFSECPSKDLICWSSMINGYGINGHGNEALQCFLDMLNTGIKPNDVVFISALSACSHCGLEYEAWNWFYAMEERFSVTPKLAHYACMVDMLSRQGNVEEALEFVNNMPVEPDKRIWGTLLAGCRKTCISIEICEIVAKRLIALDPENTSSFVILSNLYAEQGRWKEVEQLRQLMDEKNLKKDFGYSLIETSL</sequence>
<organism evidence="3 4">
    <name type="scientific">Nicotiana tabacum</name>
    <name type="common">Common tobacco</name>
    <dbReference type="NCBI Taxonomy" id="4097"/>
    <lineage>
        <taxon>Eukaryota</taxon>
        <taxon>Viridiplantae</taxon>
        <taxon>Streptophyta</taxon>
        <taxon>Embryophyta</taxon>
        <taxon>Tracheophyta</taxon>
        <taxon>Spermatophyta</taxon>
        <taxon>Magnoliopsida</taxon>
        <taxon>eudicotyledons</taxon>
        <taxon>Gunneridae</taxon>
        <taxon>Pentapetalae</taxon>
        <taxon>asterids</taxon>
        <taxon>lamiids</taxon>
        <taxon>Solanales</taxon>
        <taxon>Solanaceae</taxon>
        <taxon>Nicotianoideae</taxon>
        <taxon>Nicotianeae</taxon>
        <taxon>Nicotiana</taxon>
    </lineage>
</organism>
<evidence type="ECO:0000256" key="2">
    <source>
        <dbReference type="ARBA" id="ARBA00061659"/>
    </source>
</evidence>
<comment type="similarity">
    <text evidence="2">Belongs to the PPR family. PCMP-E subfamily.</text>
</comment>
<dbReference type="AlphaFoldDB" id="A0A1S4AKT1"/>
<dbReference type="KEGG" id="nta:107798734"/>
<dbReference type="FunFam" id="1.25.40.10:FF:000073">
    <property type="entry name" value="Pentatricopeptide repeat-containing protein chloroplastic"/>
    <property type="match status" value="1"/>
</dbReference>
<dbReference type="GeneID" id="107798734"/>
<dbReference type="InterPro" id="IPR002885">
    <property type="entry name" value="PPR_rpt"/>
</dbReference>